<feature type="compositionally biased region" description="Basic and acidic residues" evidence="1">
    <location>
        <begin position="22"/>
        <end position="32"/>
    </location>
</feature>
<reference evidence="2" key="1">
    <citation type="submission" date="2023-02" db="EMBL/GenBank/DDBJ databases">
        <title>Genome of toxic invasive species Heracleum sosnowskyi carries increased number of genes despite the absence of recent whole-genome duplications.</title>
        <authorList>
            <person name="Schelkunov M."/>
            <person name="Shtratnikova V."/>
            <person name="Makarenko M."/>
            <person name="Klepikova A."/>
            <person name="Omelchenko D."/>
            <person name="Novikova G."/>
            <person name="Obukhova E."/>
            <person name="Bogdanov V."/>
            <person name="Penin A."/>
            <person name="Logacheva M."/>
        </authorList>
    </citation>
    <scope>NUCLEOTIDE SEQUENCE</scope>
    <source>
        <strain evidence="2">Hsosn_3</strain>
        <tissue evidence="2">Leaf</tissue>
    </source>
</reference>
<dbReference type="Proteomes" id="UP001237642">
    <property type="component" value="Unassembled WGS sequence"/>
</dbReference>
<evidence type="ECO:0000256" key="1">
    <source>
        <dbReference type="SAM" id="MobiDB-lite"/>
    </source>
</evidence>
<accession>A0AAD8H3P4</accession>
<gene>
    <name evidence="2" type="ORF">POM88_044946</name>
</gene>
<organism evidence="2 3">
    <name type="scientific">Heracleum sosnowskyi</name>
    <dbReference type="NCBI Taxonomy" id="360622"/>
    <lineage>
        <taxon>Eukaryota</taxon>
        <taxon>Viridiplantae</taxon>
        <taxon>Streptophyta</taxon>
        <taxon>Embryophyta</taxon>
        <taxon>Tracheophyta</taxon>
        <taxon>Spermatophyta</taxon>
        <taxon>Magnoliopsida</taxon>
        <taxon>eudicotyledons</taxon>
        <taxon>Gunneridae</taxon>
        <taxon>Pentapetalae</taxon>
        <taxon>asterids</taxon>
        <taxon>campanulids</taxon>
        <taxon>Apiales</taxon>
        <taxon>Apiaceae</taxon>
        <taxon>Apioideae</taxon>
        <taxon>apioid superclade</taxon>
        <taxon>Tordylieae</taxon>
        <taxon>Tordyliinae</taxon>
        <taxon>Heracleum</taxon>
    </lineage>
</organism>
<name>A0AAD8H3P4_9APIA</name>
<dbReference type="AlphaFoldDB" id="A0AAD8H3P4"/>
<proteinExistence type="predicted"/>
<evidence type="ECO:0000313" key="3">
    <source>
        <dbReference type="Proteomes" id="UP001237642"/>
    </source>
</evidence>
<reference evidence="2" key="2">
    <citation type="submission" date="2023-05" db="EMBL/GenBank/DDBJ databases">
        <authorList>
            <person name="Schelkunov M.I."/>
        </authorList>
    </citation>
    <scope>NUCLEOTIDE SEQUENCE</scope>
    <source>
        <strain evidence="2">Hsosn_3</strain>
        <tissue evidence="2">Leaf</tissue>
    </source>
</reference>
<evidence type="ECO:0000313" key="2">
    <source>
        <dbReference type="EMBL" id="KAK1360472.1"/>
    </source>
</evidence>
<feature type="region of interest" description="Disordered" evidence="1">
    <location>
        <begin position="1"/>
        <end position="55"/>
    </location>
</feature>
<dbReference type="EMBL" id="JAUIZM010000010">
    <property type="protein sequence ID" value="KAK1360472.1"/>
    <property type="molecule type" value="Genomic_DNA"/>
</dbReference>
<protein>
    <submittedName>
        <fullName evidence="2">Uncharacterized protein</fullName>
    </submittedName>
</protein>
<sequence length="213" mass="24600">MENNVQMMNVGQGAKSKKYLKGKAEIPDKKEAQGGGKRPKRDVRPSNNLKSPFVRRGTELSGRQITSEEEAIWQWLFKDKRNNNEHIYAFVDKLCTKELFQSLKYNSWVEGSVIDCWTYCLNDDERLKSPSSPLRLFFTVESTVVAIGHSGKSNDERYSNLLDHIDMVISTVNYQQNRNYTARDFDMHLSWEIIDNVVMSTDYGDVPRYLVSA</sequence>
<keyword evidence="3" id="KW-1185">Reference proteome</keyword>
<comment type="caution">
    <text evidence="2">The sequence shown here is derived from an EMBL/GenBank/DDBJ whole genome shotgun (WGS) entry which is preliminary data.</text>
</comment>